<dbReference type="PROSITE" id="PS50931">
    <property type="entry name" value="HTH_LYSR"/>
    <property type="match status" value="1"/>
</dbReference>
<dbReference type="InterPro" id="IPR036388">
    <property type="entry name" value="WH-like_DNA-bd_sf"/>
</dbReference>
<organism evidence="6 7">
    <name type="scientific">Sneathiella chinensis</name>
    <dbReference type="NCBI Taxonomy" id="349750"/>
    <lineage>
        <taxon>Bacteria</taxon>
        <taxon>Pseudomonadati</taxon>
        <taxon>Pseudomonadota</taxon>
        <taxon>Alphaproteobacteria</taxon>
        <taxon>Sneathiellales</taxon>
        <taxon>Sneathiellaceae</taxon>
        <taxon>Sneathiella</taxon>
    </lineage>
</organism>
<protein>
    <submittedName>
        <fullName evidence="6">LysR family transcriptional regulator</fullName>
    </submittedName>
</protein>
<dbReference type="InterPro" id="IPR005119">
    <property type="entry name" value="LysR_subst-bd"/>
</dbReference>
<evidence type="ECO:0000256" key="1">
    <source>
        <dbReference type="ARBA" id="ARBA00009437"/>
    </source>
</evidence>
<dbReference type="RefSeq" id="WP_169561504.1">
    <property type="nucleotide sequence ID" value="NZ_BSNF01000008.1"/>
</dbReference>
<keyword evidence="7" id="KW-1185">Reference proteome</keyword>
<evidence type="ECO:0000313" key="6">
    <source>
        <dbReference type="EMBL" id="GLQ07429.1"/>
    </source>
</evidence>
<evidence type="ECO:0000256" key="2">
    <source>
        <dbReference type="ARBA" id="ARBA00023015"/>
    </source>
</evidence>
<keyword evidence="4" id="KW-0804">Transcription</keyword>
<evidence type="ECO:0000256" key="3">
    <source>
        <dbReference type="ARBA" id="ARBA00023125"/>
    </source>
</evidence>
<comment type="similarity">
    <text evidence="1">Belongs to the LysR transcriptional regulatory family.</text>
</comment>
<dbReference type="InterPro" id="IPR000847">
    <property type="entry name" value="LysR_HTH_N"/>
</dbReference>
<accession>A0ABQ5U5L1</accession>
<sequence length="297" mass="32793">MATPRVSLEQWRILHTIISEGGFAQAARKLNKSQSAVSYAISKMQEQLGLEILTIKGRKAELTDAGELLLRRSRHLLEEASCLEAAAQSLYQGWEPELTLAAEILFPVPLLMRALDQLGAEAPHTRVEIVESVMSGTDDMITNRKADLAICVTPPAGFFGVPLMEVQFDLVTAPSHPLAQAGVPVTPQMLSRHRQIIVRDSGINRRDNQGWQRAEQRWTFSHQSSATEALLNGYGFSWAPLTLLQAPLREGRLVRLEMETPSERRVTLHLVKVHGDSTGSAARCLHDILQSVVEGAP</sequence>
<evidence type="ECO:0000256" key="4">
    <source>
        <dbReference type="ARBA" id="ARBA00023163"/>
    </source>
</evidence>
<dbReference type="Proteomes" id="UP001161409">
    <property type="component" value="Unassembled WGS sequence"/>
</dbReference>
<dbReference type="PANTHER" id="PTHR30126:SF88">
    <property type="entry name" value="TRANSCRIPTIONAL REGULATOR-RELATED"/>
    <property type="match status" value="1"/>
</dbReference>
<dbReference type="Pfam" id="PF03466">
    <property type="entry name" value="LysR_substrate"/>
    <property type="match status" value="1"/>
</dbReference>
<reference evidence="6" key="1">
    <citation type="journal article" date="2014" name="Int. J. Syst. Evol. Microbiol.">
        <title>Complete genome of a new Firmicutes species belonging to the dominant human colonic microbiota ('Ruminococcus bicirculans') reveals two chromosomes and a selective capacity to utilize plant glucans.</title>
        <authorList>
            <consortium name="NISC Comparative Sequencing Program"/>
            <person name="Wegmann U."/>
            <person name="Louis P."/>
            <person name="Goesmann A."/>
            <person name="Henrissat B."/>
            <person name="Duncan S.H."/>
            <person name="Flint H.J."/>
        </authorList>
    </citation>
    <scope>NUCLEOTIDE SEQUENCE</scope>
    <source>
        <strain evidence="6">NBRC 103408</strain>
    </source>
</reference>
<dbReference type="SUPFAM" id="SSF46785">
    <property type="entry name" value="Winged helix' DNA-binding domain"/>
    <property type="match status" value="1"/>
</dbReference>
<evidence type="ECO:0000313" key="7">
    <source>
        <dbReference type="Proteomes" id="UP001161409"/>
    </source>
</evidence>
<comment type="caution">
    <text evidence="6">The sequence shown here is derived from an EMBL/GenBank/DDBJ whole genome shotgun (WGS) entry which is preliminary data.</text>
</comment>
<keyword evidence="2" id="KW-0805">Transcription regulation</keyword>
<keyword evidence="3" id="KW-0238">DNA-binding</keyword>
<dbReference type="PANTHER" id="PTHR30126">
    <property type="entry name" value="HTH-TYPE TRANSCRIPTIONAL REGULATOR"/>
    <property type="match status" value="1"/>
</dbReference>
<evidence type="ECO:0000259" key="5">
    <source>
        <dbReference type="PROSITE" id="PS50931"/>
    </source>
</evidence>
<dbReference type="Gene3D" id="3.40.190.290">
    <property type="match status" value="1"/>
</dbReference>
<gene>
    <name evidence="6" type="ORF">GCM10007924_26500</name>
</gene>
<dbReference type="SUPFAM" id="SSF53850">
    <property type="entry name" value="Periplasmic binding protein-like II"/>
    <property type="match status" value="1"/>
</dbReference>
<dbReference type="EMBL" id="BSNF01000008">
    <property type="protein sequence ID" value="GLQ07429.1"/>
    <property type="molecule type" value="Genomic_DNA"/>
</dbReference>
<feature type="domain" description="HTH lysR-type" evidence="5">
    <location>
        <begin position="6"/>
        <end position="63"/>
    </location>
</feature>
<proteinExistence type="inferred from homology"/>
<dbReference type="Pfam" id="PF00126">
    <property type="entry name" value="HTH_1"/>
    <property type="match status" value="1"/>
</dbReference>
<name>A0ABQ5U5L1_9PROT</name>
<reference evidence="6" key="2">
    <citation type="submission" date="2023-01" db="EMBL/GenBank/DDBJ databases">
        <title>Draft genome sequence of Sneathiella chinensis strain NBRC 103408.</title>
        <authorList>
            <person name="Sun Q."/>
            <person name="Mori K."/>
        </authorList>
    </citation>
    <scope>NUCLEOTIDE SEQUENCE</scope>
    <source>
        <strain evidence="6">NBRC 103408</strain>
    </source>
</reference>
<dbReference type="Gene3D" id="1.10.10.10">
    <property type="entry name" value="Winged helix-like DNA-binding domain superfamily/Winged helix DNA-binding domain"/>
    <property type="match status" value="1"/>
</dbReference>
<dbReference type="InterPro" id="IPR036390">
    <property type="entry name" value="WH_DNA-bd_sf"/>
</dbReference>